<reference evidence="2 3" key="1">
    <citation type="submission" date="2023-07" db="EMBL/GenBank/DDBJ databases">
        <title>Sorghum-associated microbial communities from plants grown in Nebraska, USA.</title>
        <authorList>
            <person name="Schachtman D."/>
        </authorList>
    </citation>
    <scope>NUCLEOTIDE SEQUENCE [LARGE SCALE GENOMIC DNA]</scope>
    <source>
        <strain evidence="2 3">584</strain>
    </source>
</reference>
<organism evidence="2 3">
    <name type="scientific">Inquilinus ginsengisoli</name>
    <dbReference type="NCBI Taxonomy" id="363840"/>
    <lineage>
        <taxon>Bacteria</taxon>
        <taxon>Pseudomonadati</taxon>
        <taxon>Pseudomonadota</taxon>
        <taxon>Alphaproteobacteria</taxon>
        <taxon>Rhodospirillales</taxon>
        <taxon>Rhodospirillaceae</taxon>
        <taxon>Inquilinus</taxon>
    </lineage>
</organism>
<accession>A0ABU1JX22</accession>
<comment type="caution">
    <text evidence="2">The sequence shown here is derived from an EMBL/GenBank/DDBJ whole genome shotgun (WGS) entry which is preliminary data.</text>
</comment>
<sequence length="146" mass="16139">MSPLNPLTMVSLMLTLAGLLGSFFYIQLSQWLRDLMALEKKSDLNRFAGSEAEKRALLECRVEYRKLVSWPTAVVNLSVILFVLFVLGNALLMIRTATADPLYPNIAVALWVFLGLFVVLSFGLLGLGQRSAAATRRILDKAAPKP</sequence>
<evidence type="ECO:0008006" key="4">
    <source>
        <dbReference type="Google" id="ProtNLM"/>
    </source>
</evidence>
<name>A0ABU1JX22_9PROT</name>
<gene>
    <name evidence="2" type="ORF">E9232_005383</name>
</gene>
<protein>
    <recommendedName>
        <fullName evidence="4">DUF2721 domain-containing protein</fullName>
    </recommendedName>
</protein>
<dbReference type="EMBL" id="JAVDPW010000010">
    <property type="protein sequence ID" value="MDR6292838.1"/>
    <property type="molecule type" value="Genomic_DNA"/>
</dbReference>
<feature type="transmembrane region" description="Helical" evidence="1">
    <location>
        <begin position="106"/>
        <end position="127"/>
    </location>
</feature>
<dbReference type="RefSeq" id="WP_309799291.1">
    <property type="nucleotide sequence ID" value="NZ_JAVDPW010000010.1"/>
</dbReference>
<proteinExistence type="predicted"/>
<keyword evidence="1" id="KW-0812">Transmembrane</keyword>
<keyword evidence="1" id="KW-0472">Membrane</keyword>
<feature type="transmembrane region" description="Helical" evidence="1">
    <location>
        <begin position="73"/>
        <end position="94"/>
    </location>
</feature>
<evidence type="ECO:0000313" key="2">
    <source>
        <dbReference type="EMBL" id="MDR6292838.1"/>
    </source>
</evidence>
<evidence type="ECO:0000313" key="3">
    <source>
        <dbReference type="Proteomes" id="UP001262410"/>
    </source>
</evidence>
<keyword evidence="3" id="KW-1185">Reference proteome</keyword>
<evidence type="ECO:0000256" key="1">
    <source>
        <dbReference type="SAM" id="Phobius"/>
    </source>
</evidence>
<dbReference type="Proteomes" id="UP001262410">
    <property type="component" value="Unassembled WGS sequence"/>
</dbReference>
<feature type="transmembrane region" description="Helical" evidence="1">
    <location>
        <begin position="6"/>
        <end position="26"/>
    </location>
</feature>
<keyword evidence="1" id="KW-1133">Transmembrane helix</keyword>